<feature type="chain" id="PRO_5046892205" evidence="2">
    <location>
        <begin position="20"/>
        <end position="331"/>
    </location>
</feature>
<evidence type="ECO:0000313" key="4">
    <source>
        <dbReference type="Proteomes" id="UP001360953"/>
    </source>
</evidence>
<comment type="caution">
    <text evidence="3">The sequence shown here is derived from an EMBL/GenBank/DDBJ whole genome shotgun (WGS) entry which is preliminary data.</text>
</comment>
<protein>
    <submittedName>
        <fullName evidence="3">Uncharacterized protein</fullName>
    </submittedName>
</protein>
<dbReference type="Proteomes" id="UP001360953">
    <property type="component" value="Unassembled WGS sequence"/>
</dbReference>
<reference evidence="3 4" key="1">
    <citation type="submission" date="2024-04" db="EMBL/GenBank/DDBJ databases">
        <title>Phyllosticta paracitricarpa is synonymous to the EU quarantine fungus P. citricarpa based on phylogenomic analyses.</title>
        <authorList>
            <consortium name="Lawrence Berkeley National Laboratory"/>
            <person name="Van ingen-buijs V.A."/>
            <person name="Van westerhoven A.C."/>
            <person name="Haridas S."/>
            <person name="Skiadas P."/>
            <person name="Martin F."/>
            <person name="Groenewald J.Z."/>
            <person name="Crous P.W."/>
            <person name="Seidl M.F."/>
        </authorList>
    </citation>
    <scope>NUCLEOTIDE SEQUENCE [LARGE SCALE GENOMIC DNA]</scope>
    <source>
        <strain evidence="3 4">CPC 17464</strain>
    </source>
</reference>
<organism evidence="3 4">
    <name type="scientific">Phyllosticta citribraziliensis</name>
    <dbReference type="NCBI Taxonomy" id="989973"/>
    <lineage>
        <taxon>Eukaryota</taxon>
        <taxon>Fungi</taxon>
        <taxon>Dikarya</taxon>
        <taxon>Ascomycota</taxon>
        <taxon>Pezizomycotina</taxon>
        <taxon>Dothideomycetes</taxon>
        <taxon>Dothideomycetes incertae sedis</taxon>
        <taxon>Botryosphaeriales</taxon>
        <taxon>Phyllostictaceae</taxon>
        <taxon>Phyllosticta</taxon>
    </lineage>
</organism>
<feature type="compositionally biased region" description="Low complexity" evidence="1">
    <location>
        <begin position="199"/>
        <end position="222"/>
    </location>
</feature>
<dbReference type="EMBL" id="JBBPEH010000004">
    <property type="protein sequence ID" value="KAK7540084.1"/>
    <property type="molecule type" value="Genomic_DNA"/>
</dbReference>
<feature type="signal peptide" evidence="2">
    <location>
        <begin position="1"/>
        <end position="19"/>
    </location>
</feature>
<keyword evidence="2" id="KW-0732">Signal</keyword>
<proteinExistence type="predicted"/>
<feature type="region of interest" description="Disordered" evidence="1">
    <location>
        <begin position="152"/>
        <end position="222"/>
    </location>
</feature>
<feature type="region of interest" description="Disordered" evidence="1">
    <location>
        <begin position="74"/>
        <end position="109"/>
    </location>
</feature>
<sequence length="331" mass="36602">MMMMMLIWCMMWMRGRVWSKTMRADDERRHETSRGLKEHQLPPSYWDLWELRREMHTYLAAARRCRSRSMLFAGRTLSPSPTPSSVHHRPSPQTAGAPRMSSPSSTSEGLRASLLAEPCDMVAFYNSRQDKPLTLRRSHESVRAIASLLALLEGPGPTSGRPAADQKRGRRLGPQSLRLCPPRHPAAAPAAATRRRAGQRAPPAAATPTEQQPHAGGNPCRCRQQRLRPALLRLRRHHRHPSSSWAPSPSDFGSAARSATCGMNIATPSHSSPACAGYTHIVDLQGVRKGKAFVCSVVLDMDQDQAAHVYLGTYTEKGHKVAGCTPSLCLW</sequence>
<evidence type="ECO:0000313" key="3">
    <source>
        <dbReference type="EMBL" id="KAK7540084.1"/>
    </source>
</evidence>
<dbReference type="RefSeq" id="XP_066657355.1">
    <property type="nucleotide sequence ID" value="XM_066799887.1"/>
</dbReference>
<dbReference type="GeneID" id="92032793"/>
<keyword evidence="4" id="KW-1185">Reference proteome</keyword>
<accession>A0ABR1LY28</accession>
<name>A0ABR1LY28_9PEZI</name>
<evidence type="ECO:0000256" key="2">
    <source>
        <dbReference type="SAM" id="SignalP"/>
    </source>
</evidence>
<evidence type="ECO:0000256" key="1">
    <source>
        <dbReference type="SAM" id="MobiDB-lite"/>
    </source>
</evidence>
<gene>
    <name evidence="3" type="ORF">J3D65DRAFT_620723</name>
</gene>